<keyword evidence="10 12" id="KW-0472">Membrane</keyword>
<comment type="subcellular location">
    <subcellularLocation>
        <location evidence="2">Plastid</location>
        <location evidence="2">Chloroplast thylakoid membrane</location>
    </subcellularLocation>
</comment>
<proteinExistence type="evidence at transcript level"/>
<keyword evidence="6" id="KW-0602">Photosynthesis</keyword>
<evidence type="ECO:0000256" key="9">
    <source>
        <dbReference type="ARBA" id="ARBA00023078"/>
    </source>
</evidence>
<comment type="function">
    <text evidence="1">Associated with the oxygen-evolving complex of photosystem II.</text>
</comment>
<evidence type="ECO:0000256" key="6">
    <source>
        <dbReference type="ARBA" id="ARBA00022531"/>
    </source>
</evidence>
<evidence type="ECO:0000313" key="13">
    <source>
        <dbReference type="EMBL" id="ABD37897.1"/>
    </source>
</evidence>
<evidence type="ECO:0000256" key="2">
    <source>
        <dbReference type="ARBA" id="ARBA00004334"/>
    </source>
</evidence>
<evidence type="ECO:0000256" key="1">
    <source>
        <dbReference type="ARBA" id="ARBA00002966"/>
    </source>
</evidence>
<accession>A2SY31</accession>
<keyword evidence="5" id="KW-0150">Chloroplast</keyword>
<keyword evidence="11" id="KW-0604">Photosystem II</keyword>
<keyword evidence="12" id="KW-0812">Transmembrane</keyword>
<evidence type="ECO:0000256" key="5">
    <source>
        <dbReference type="ARBA" id="ARBA00022528"/>
    </source>
</evidence>
<sequence>MATSMVSASVMTSSFAGVKLAKVNAAPRQSVVKASPMTVASGGPKKLNKLKGPAELMGYKLSTQAGSAPPTKDGKPGKVYKLSGQNVDEYSPIYTPEQWASNGDTYAGGVLGLAIWAVLFLGVLGFSAFAILSTSSL</sequence>
<dbReference type="EMBL" id="DQ370085">
    <property type="protein sequence ID" value="ABD37897.1"/>
    <property type="molecule type" value="mRNA"/>
</dbReference>
<keyword evidence="7" id="KW-0934">Plastid</keyword>
<organism evidence="13">
    <name type="scientific">Mesostigma viride</name>
    <name type="common">Green alga</name>
    <dbReference type="NCBI Taxonomy" id="41882"/>
    <lineage>
        <taxon>Eukaryota</taxon>
        <taxon>Viridiplantae</taxon>
        <taxon>Streptophyta</taxon>
        <taxon>Mesostigmatophyceae</taxon>
        <taxon>Mesostigmatales</taxon>
        <taxon>Mesostigmataceae</taxon>
        <taxon>Mesostigma</taxon>
    </lineage>
</organism>
<evidence type="ECO:0000256" key="10">
    <source>
        <dbReference type="ARBA" id="ARBA00023136"/>
    </source>
</evidence>
<dbReference type="Pfam" id="PF04725">
    <property type="entry name" value="PsbR"/>
    <property type="match status" value="1"/>
</dbReference>
<comment type="similarity">
    <text evidence="3">Belongs to the psbR family.</text>
</comment>
<keyword evidence="9" id="KW-0793">Thylakoid</keyword>
<dbReference type="GO" id="GO:0009535">
    <property type="term" value="C:chloroplast thylakoid membrane"/>
    <property type="evidence" value="ECO:0007669"/>
    <property type="project" value="UniProtKB-SubCell"/>
</dbReference>
<keyword evidence="8" id="KW-0809">Transit peptide</keyword>
<dbReference type="EMBL" id="ICQU01000033">
    <property type="protein sequence ID" value="LAC45518.1"/>
    <property type="molecule type" value="mRNA"/>
</dbReference>
<keyword evidence="12" id="KW-1133">Transmembrane helix</keyword>
<evidence type="ECO:0000256" key="7">
    <source>
        <dbReference type="ARBA" id="ARBA00022640"/>
    </source>
</evidence>
<protein>
    <recommendedName>
        <fullName evidence="4">Photosystem II 10 kDa polypeptide, chloroplastic</fullName>
    </recommendedName>
</protein>
<gene>
    <name evidence="14" type="primary">PSBR</name>
</gene>
<dbReference type="InterPro" id="IPR006814">
    <property type="entry name" value="PSII_PsbR"/>
</dbReference>
<reference evidence="14" key="2">
    <citation type="journal article" date="2021" name="Plant Cell">
        <title>Unique peripheral antennas in the photosystems of the streptophyte alga Mesostigma viride.</title>
        <authorList>
            <person name="Aso M."/>
            <person name="Matsumae R."/>
            <person name="Tanaka A."/>
            <person name="Tanaka R."/>
            <person name="Takabayashi A."/>
        </authorList>
    </citation>
    <scope>NUCLEOTIDE SEQUENCE</scope>
    <source>
        <tissue evidence="14">Whole cell</tissue>
    </source>
</reference>
<evidence type="ECO:0000256" key="3">
    <source>
        <dbReference type="ARBA" id="ARBA00006659"/>
    </source>
</evidence>
<dbReference type="PANTHER" id="PTHR34369:SF7">
    <property type="entry name" value="PHOTOSYSTEM II 10 KDA POLYPEPTIDE, CHLOROPLASTIC"/>
    <property type="match status" value="1"/>
</dbReference>
<evidence type="ECO:0000256" key="12">
    <source>
        <dbReference type="SAM" id="Phobius"/>
    </source>
</evidence>
<feature type="transmembrane region" description="Helical" evidence="12">
    <location>
        <begin position="106"/>
        <end position="132"/>
    </location>
</feature>
<name>A2SY31_MESVI</name>
<reference evidence="13" key="1">
    <citation type="submission" date="2006-01" db="EMBL/GenBank/DDBJ databases">
        <title>Antenna proteins of the green alga Mesostigma viride.</title>
        <authorList>
            <person name="Borza T.C."/>
            <person name="Lee R.W."/>
        </authorList>
    </citation>
    <scope>NUCLEOTIDE SEQUENCE</scope>
    <source>
        <strain evidence="13">CCMP2046</strain>
    </source>
</reference>
<evidence type="ECO:0000313" key="14">
    <source>
        <dbReference type="EMBL" id="LAC45518.1"/>
    </source>
</evidence>
<dbReference type="PANTHER" id="PTHR34369">
    <property type="entry name" value="PHOTOSYSTEM II 10 KDA POLYPEPTIDE, CHLOROPLASTIC"/>
    <property type="match status" value="1"/>
</dbReference>
<dbReference type="AlphaFoldDB" id="A2SY31"/>
<evidence type="ECO:0000256" key="8">
    <source>
        <dbReference type="ARBA" id="ARBA00022946"/>
    </source>
</evidence>
<dbReference type="GO" id="GO:0009654">
    <property type="term" value="C:photosystem II oxygen evolving complex"/>
    <property type="evidence" value="ECO:0007669"/>
    <property type="project" value="InterPro"/>
</dbReference>
<evidence type="ECO:0000256" key="11">
    <source>
        <dbReference type="ARBA" id="ARBA00023276"/>
    </source>
</evidence>
<dbReference type="GO" id="GO:0015979">
    <property type="term" value="P:photosynthesis"/>
    <property type="evidence" value="ECO:0007669"/>
    <property type="project" value="UniProtKB-KW"/>
</dbReference>
<evidence type="ECO:0000256" key="4">
    <source>
        <dbReference type="ARBA" id="ARBA00018725"/>
    </source>
</evidence>